<reference evidence="2" key="1">
    <citation type="submission" date="2017-02" db="EMBL/GenBank/DDBJ databases">
        <title>Delving into the versatile metabolic prowess of the omnipresent phylum Bacteroidetes.</title>
        <authorList>
            <person name="Nobu M.K."/>
            <person name="Mei R."/>
            <person name="Narihiro T."/>
            <person name="Kuroda K."/>
            <person name="Liu W.-T."/>
        </authorList>
    </citation>
    <scope>NUCLEOTIDE SEQUENCE</scope>
    <source>
        <strain evidence="2">ADurb.Bin131</strain>
    </source>
</reference>
<gene>
    <name evidence="2" type="primary">coaBC_2</name>
    <name evidence="2" type="ORF">BWX89_00636</name>
</gene>
<dbReference type="GO" id="GO:0015937">
    <property type="term" value="P:coenzyme A biosynthetic process"/>
    <property type="evidence" value="ECO:0007669"/>
    <property type="project" value="UniProtKB-ARBA"/>
</dbReference>
<feature type="domain" description="DNA/pantothenate metabolism flavoprotein C-terminal" evidence="1">
    <location>
        <begin position="2"/>
        <end position="202"/>
    </location>
</feature>
<dbReference type="EMBL" id="MWDQ01000051">
    <property type="protein sequence ID" value="OQB74126.1"/>
    <property type="molecule type" value="Genomic_DNA"/>
</dbReference>
<dbReference type="GO" id="GO:0003824">
    <property type="term" value="F:catalytic activity"/>
    <property type="evidence" value="ECO:0007669"/>
    <property type="project" value="UniProtKB-ARBA"/>
</dbReference>
<evidence type="ECO:0000259" key="1">
    <source>
        <dbReference type="Pfam" id="PF04127"/>
    </source>
</evidence>
<comment type="caution">
    <text evidence="2">The sequence shown here is derived from an EMBL/GenBank/DDBJ whole genome shotgun (WGS) entry which is preliminary data.</text>
</comment>
<dbReference type="InterPro" id="IPR035929">
    <property type="entry name" value="CoaB-like_sf"/>
</dbReference>
<evidence type="ECO:0000313" key="2">
    <source>
        <dbReference type="EMBL" id="OQB74126.1"/>
    </source>
</evidence>
<dbReference type="AlphaFoldDB" id="A0A1V6CB77"/>
<dbReference type="InterPro" id="IPR007085">
    <property type="entry name" value="DNA/pantothenate-metab_flavo_C"/>
</dbReference>
<accession>A0A1V6CB77</accession>
<sequence>MRILITAGPTREYIDPVRFISNPSTGTLGFLIAERAKERGYDVIIIAGPCNIPQLKGIKVISVESALEMKNRVEENFQFVDVLIMTAAVSDWRPARVYKQKIKIKKEWNLKLVPNPDILQCISMGKKENQIVVGFALESKNILENAKKKLKKKKVDLIVANPVSNFGNTLKKTEMFLLFSDGRIKKVLCTKKHLAYLLLREVEILVSRKNRTV</sequence>
<dbReference type="Pfam" id="PF04127">
    <property type="entry name" value="DFP"/>
    <property type="match status" value="1"/>
</dbReference>
<organism evidence="2">
    <name type="scientific">candidate division TA06 bacterium ADurb.Bin131</name>
    <dbReference type="NCBI Taxonomy" id="1852827"/>
    <lineage>
        <taxon>Bacteria</taxon>
        <taxon>Bacteria division TA06</taxon>
    </lineage>
</organism>
<name>A0A1V6CB77_UNCT6</name>
<protein>
    <submittedName>
        <fullName evidence="2">Coenzyme A biosynthesis bifunctional protein CoaBC</fullName>
    </submittedName>
</protein>
<dbReference type="SUPFAM" id="SSF102645">
    <property type="entry name" value="CoaB-like"/>
    <property type="match status" value="1"/>
</dbReference>
<dbReference type="Proteomes" id="UP000485562">
    <property type="component" value="Unassembled WGS sequence"/>
</dbReference>
<dbReference type="Gene3D" id="3.40.50.10300">
    <property type="entry name" value="CoaB-like"/>
    <property type="match status" value="1"/>
</dbReference>
<proteinExistence type="predicted"/>